<dbReference type="Proteomes" id="UP000653076">
    <property type="component" value="Unassembled WGS sequence"/>
</dbReference>
<evidence type="ECO:0000256" key="1">
    <source>
        <dbReference type="SAM" id="MobiDB-lite"/>
    </source>
</evidence>
<protein>
    <recommendedName>
        <fullName evidence="2">Amphi-Trp domain-containing protein</fullName>
    </recommendedName>
</protein>
<accession>A0ABQ4J4W9</accession>
<feature type="domain" description="Amphi-Trp" evidence="2">
    <location>
        <begin position="51"/>
        <end position="122"/>
    </location>
</feature>
<feature type="compositionally biased region" description="Basic and acidic residues" evidence="1">
    <location>
        <begin position="125"/>
        <end position="134"/>
    </location>
</feature>
<dbReference type="NCBIfam" id="TIGR04354">
    <property type="entry name" value="amphi-Trp"/>
    <property type="match status" value="1"/>
</dbReference>
<proteinExistence type="predicted"/>
<evidence type="ECO:0000259" key="2">
    <source>
        <dbReference type="Pfam" id="PF20068"/>
    </source>
</evidence>
<sequence>MSDASAPTAAGSAQVDRVLRGVDRPADLEVASGPYGLAPSKGCQHGGMDIYEDDRTVSRADLAAWLRQVANQLETGQIFYGAAGTIAVADQVHCELEIEQEGKDEFSIEIEFSWVNPKASAPAKPVEEVEKADDAENTDEAGSAETDVNEKPAAALPAA</sequence>
<dbReference type="Pfam" id="PF20068">
    <property type="entry name" value="Amphi-Trp"/>
    <property type="match status" value="1"/>
</dbReference>
<organism evidence="3 4">
    <name type="scientific">Micromonospora qiuiae</name>
    <dbReference type="NCBI Taxonomy" id="502268"/>
    <lineage>
        <taxon>Bacteria</taxon>
        <taxon>Bacillati</taxon>
        <taxon>Actinomycetota</taxon>
        <taxon>Actinomycetes</taxon>
        <taxon>Micromonosporales</taxon>
        <taxon>Micromonosporaceae</taxon>
        <taxon>Micromonospora</taxon>
    </lineage>
</organism>
<comment type="caution">
    <text evidence="3">The sequence shown here is derived from an EMBL/GenBank/DDBJ whole genome shotgun (WGS) entry which is preliminary data.</text>
</comment>
<gene>
    <name evidence="3" type="ORF">Vqi01_03770</name>
</gene>
<dbReference type="EMBL" id="BOPC01000004">
    <property type="protein sequence ID" value="GIJ25215.1"/>
    <property type="molecule type" value="Genomic_DNA"/>
</dbReference>
<dbReference type="InterPro" id="IPR027598">
    <property type="entry name" value="Amphi-Trp_dom"/>
</dbReference>
<reference evidence="3 4" key="1">
    <citation type="submission" date="2021-01" db="EMBL/GenBank/DDBJ databases">
        <title>Whole genome shotgun sequence of Verrucosispora qiuiae NBRC 106684.</title>
        <authorList>
            <person name="Komaki H."/>
            <person name="Tamura T."/>
        </authorList>
    </citation>
    <scope>NUCLEOTIDE SEQUENCE [LARGE SCALE GENOMIC DNA]</scope>
    <source>
        <strain evidence="3 4">NBRC 106684</strain>
    </source>
</reference>
<keyword evidence="4" id="KW-1185">Reference proteome</keyword>
<feature type="region of interest" description="Disordered" evidence="1">
    <location>
        <begin position="118"/>
        <end position="159"/>
    </location>
</feature>
<evidence type="ECO:0000313" key="4">
    <source>
        <dbReference type="Proteomes" id="UP000653076"/>
    </source>
</evidence>
<evidence type="ECO:0000313" key="3">
    <source>
        <dbReference type="EMBL" id="GIJ25215.1"/>
    </source>
</evidence>
<name>A0ABQ4J4W9_9ACTN</name>